<evidence type="ECO:0000256" key="1">
    <source>
        <dbReference type="SAM" id="Phobius"/>
    </source>
</evidence>
<evidence type="ECO:0000313" key="2">
    <source>
        <dbReference type="EMBL" id="AYE35630.1"/>
    </source>
</evidence>
<keyword evidence="1" id="KW-0812">Transmembrane</keyword>
<dbReference type="GeneID" id="303561992"/>
<dbReference type="EMBL" id="CP023671">
    <property type="protein sequence ID" value="AYE35630.1"/>
    <property type="molecule type" value="Genomic_DNA"/>
</dbReference>
<dbReference type="Proteomes" id="UP001055437">
    <property type="component" value="Chromosome"/>
</dbReference>
<dbReference type="KEGG" id="csep:CP523_14980"/>
<dbReference type="EMBL" id="CP099799">
    <property type="protein sequence ID" value="USS02234.1"/>
    <property type="molecule type" value="Genomic_DNA"/>
</dbReference>
<name>A0A9N7JP99_CLOSE</name>
<reference evidence="2 4" key="1">
    <citation type="submission" date="2017-09" db="EMBL/GenBank/DDBJ databases">
        <authorList>
            <person name="Thomas P."/>
            <person name="Seyboldt C."/>
        </authorList>
    </citation>
    <scope>NUCLEOTIDE SEQUENCE [LARGE SCALE GENOMIC DNA]</scope>
    <source>
        <strain evidence="2 4">DSM 7534</strain>
    </source>
</reference>
<dbReference type="Proteomes" id="UP000280586">
    <property type="component" value="Chromosome"/>
</dbReference>
<organism evidence="2 4">
    <name type="scientific">Clostridium septicum</name>
    <dbReference type="NCBI Taxonomy" id="1504"/>
    <lineage>
        <taxon>Bacteria</taxon>
        <taxon>Bacillati</taxon>
        <taxon>Bacillota</taxon>
        <taxon>Clostridia</taxon>
        <taxon>Eubacteriales</taxon>
        <taxon>Clostridiaceae</taxon>
        <taxon>Clostridium</taxon>
    </lineage>
</organism>
<evidence type="ECO:0000313" key="3">
    <source>
        <dbReference type="EMBL" id="USS02234.1"/>
    </source>
</evidence>
<keyword evidence="5" id="KW-1185">Reference proteome</keyword>
<dbReference type="RefSeq" id="WP_066676050.1">
    <property type="nucleotide sequence ID" value="NZ_CABMIZ010000013.1"/>
</dbReference>
<gene>
    <name evidence="2" type="ORF">CP523_14980</name>
    <name evidence="3" type="ORF">NH397_07420</name>
</gene>
<reference evidence="3" key="2">
    <citation type="submission" date="2022-06" db="EMBL/GenBank/DDBJ databases">
        <authorList>
            <person name="Holder M.E."/>
            <person name="Ajami N.J."/>
            <person name="Petrosino J.F."/>
        </authorList>
    </citation>
    <scope>NUCLEOTIDE SEQUENCE</scope>
    <source>
        <strain evidence="3">RMA 8861</strain>
    </source>
</reference>
<keyword evidence="1" id="KW-0472">Membrane</keyword>
<feature type="transmembrane region" description="Helical" evidence="1">
    <location>
        <begin position="12"/>
        <end position="33"/>
    </location>
</feature>
<protein>
    <submittedName>
        <fullName evidence="2">Uncharacterized protein</fullName>
    </submittedName>
</protein>
<accession>A0A9N7JP99</accession>
<evidence type="ECO:0000313" key="4">
    <source>
        <dbReference type="Proteomes" id="UP000280586"/>
    </source>
</evidence>
<evidence type="ECO:0000313" key="5">
    <source>
        <dbReference type="Proteomes" id="UP001055437"/>
    </source>
</evidence>
<proteinExistence type="predicted"/>
<dbReference type="AlphaFoldDB" id="A0A9N7JP99"/>
<sequence length="158" mass="18652">MHIIEKIKAKKKGFVIIESLGVLLIVLFFSLILNKIIINNIKKSNVYYIAEDIKTLTLNEEKLLMEAIIFVNKEDEVKIKIKEKILNENNNIQGEDFKFIIKYSQNKNLSLVLTRDKTYIEEVKSSNKRRIGIETKLKESNEIEFIMLTPKYYETKFF</sequence>
<keyword evidence="1" id="KW-1133">Transmembrane helix</keyword>